<dbReference type="EMBL" id="JARK01001571">
    <property type="protein sequence ID" value="EYB89183.1"/>
    <property type="molecule type" value="Genomic_DNA"/>
</dbReference>
<gene>
    <name evidence="1" type="primary">Acey_s0235.g3199</name>
    <name evidence="1" type="ORF">Y032_0235g3199</name>
</gene>
<evidence type="ECO:0000313" key="1">
    <source>
        <dbReference type="EMBL" id="EYB89183.1"/>
    </source>
</evidence>
<accession>A0A016SEQ9</accession>
<dbReference type="Proteomes" id="UP000024635">
    <property type="component" value="Unassembled WGS sequence"/>
</dbReference>
<organism evidence="1 2">
    <name type="scientific">Ancylostoma ceylanicum</name>
    <dbReference type="NCBI Taxonomy" id="53326"/>
    <lineage>
        <taxon>Eukaryota</taxon>
        <taxon>Metazoa</taxon>
        <taxon>Ecdysozoa</taxon>
        <taxon>Nematoda</taxon>
        <taxon>Chromadorea</taxon>
        <taxon>Rhabditida</taxon>
        <taxon>Rhabditina</taxon>
        <taxon>Rhabditomorpha</taxon>
        <taxon>Strongyloidea</taxon>
        <taxon>Ancylostomatidae</taxon>
        <taxon>Ancylostomatinae</taxon>
        <taxon>Ancylostoma</taxon>
    </lineage>
</organism>
<sequence>MTQQNCLVNRFLLLQNPEAVELCEEAWDAVIPLPVDELLPFQRSDLRKRCFFRFLDQQHASKRHLS</sequence>
<name>A0A016SEQ9_9BILA</name>
<keyword evidence="2" id="KW-1185">Reference proteome</keyword>
<protein>
    <submittedName>
        <fullName evidence="1">Uncharacterized protein</fullName>
    </submittedName>
</protein>
<evidence type="ECO:0000313" key="2">
    <source>
        <dbReference type="Proteomes" id="UP000024635"/>
    </source>
</evidence>
<dbReference type="AlphaFoldDB" id="A0A016SEQ9"/>
<comment type="caution">
    <text evidence="1">The sequence shown here is derived from an EMBL/GenBank/DDBJ whole genome shotgun (WGS) entry which is preliminary data.</text>
</comment>
<reference evidence="2" key="1">
    <citation type="journal article" date="2015" name="Nat. Genet.">
        <title>The genome and transcriptome of the zoonotic hookworm Ancylostoma ceylanicum identify infection-specific gene families.</title>
        <authorList>
            <person name="Schwarz E.M."/>
            <person name="Hu Y."/>
            <person name="Antoshechkin I."/>
            <person name="Miller M.M."/>
            <person name="Sternberg P.W."/>
            <person name="Aroian R.V."/>
        </authorList>
    </citation>
    <scope>NUCLEOTIDE SEQUENCE</scope>
    <source>
        <strain evidence="2">HY135</strain>
    </source>
</reference>
<proteinExistence type="predicted"/>